<evidence type="ECO:0000313" key="4">
    <source>
        <dbReference type="EMBL" id="KAG8458089.1"/>
    </source>
</evidence>
<proteinExistence type="predicted"/>
<reference evidence="4" key="1">
    <citation type="submission" date="2021-05" db="EMBL/GenBank/DDBJ databases">
        <title>The genome of the haptophyte Pavlova lutheri (Diacronema luteri, Pavlovales) - a model for lipid biosynthesis in eukaryotic algae.</title>
        <authorList>
            <person name="Hulatt C.J."/>
            <person name="Posewitz M.C."/>
        </authorList>
    </citation>
    <scope>NUCLEOTIDE SEQUENCE</scope>
    <source>
        <strain evidence="4">NIVA-4/92</strain>
    </source>
</reference>
<dbReference type="GO" id="GO:0003723">
    <property type="term" value="F:RNA binding"/>
    <property type="evidence" value="ECO:0007669"/>
    <property type="project" value="UniProtKB-KW"/>
</dbReference>
<protein>
    <recommendedName>
        <fullName evidence="3">Chromatin target of PRMT1 protein C-terminal domain-containing protein</fullName>
    </recommendedName>
</protein>
<dbReference type="Proteomes" id="UP000751190">
    <property type="component" value="Unassembled WGS sequence"/>
</dbReference>
<feature type="compositionally biased region" description="Basic and acidic residues" evidence="2">
    <location>
        <begin position="20"/>
        <end position="38"/>
    </location>
</feature>
<dbReference type="SMART" id="SM01218">
    <property type="entry name" value="FoP_duplication"/>
    <property type="match status" value="1"/>
</dbReference>
<dbReference type="AlphaFoldDB" id="A0A8J5XAL1"/>
<organism evidence="4 5">
    <name type="scientific">Diacronema lutheri</name>
    <name type="common">Unicellular marine alga</name>
    <name type="synonym">Monochrysis lutheri</name>
    <dbReference type="NCBI Taxonomy" id="2081491"/>
    <lineage>
        <taxon>Eukaryota</taxon>
        <taxon>Haptista</taxon>
        <taxon>Haptophyta</taxon>
        <taxon>Pavlovophyceae</taxon>
        <taxon>Pavlovales</taxon>
        <taxon>Pavlovaceae</taxon>
        <taxon>Diacronema</taxon>
    </lineage>
</organism>
<accession>A0A8J5XAL1</accession>
<evidence type="ECO:0000256" key="1">
    <source>
        <dbReference type="ARBA" id="ARBA00022884"/>
    </source>
</evidence>
<feature type="region of interest" description="Disordered" evidence="2">
    <location>
        <begin position="1"/>
        <end position="146"/>
    </location>
</feature>
<dbReference type="InterPro" id="IPR025715">
    <property type="entry name" value="FoP_C"/>
</dbReference>
<feature type="compositionally biased region" description="Basic and acidic residues" evidence="2">
    <location>
        <begin position="50"/>
        <end position="68"/>
    </location>
</feature>
<feature type="domain" description="Chromatin target of PRMT1 protein C-terminal" evidence="3">
    <location>
        <begin position="11"/>
        <end position="82"/>
    </location>
</feature>
<dbReference type="OrthoDB" id="48682at2759"/>
<evidence type="ECO:0000256" key="2">
    <source>
        <dbReference type="SAM" id="MobiDB-lite"/>
    </source>
</evidence>
<comment type="caution">
    <text evidence="4">The sequence shown here is derived from an EMBL/GenBank/DDBJ whole genome shotgun (WGS) entry which is preliminary data.</text>
</comment>
<name>A0A8J5XAL1_DIALT</name>
<sequence>MYSARQFDNGGRGGRVGRARGGDRFEPYGDGGRSDGRPRRGRGGAGGSARGRDERGGRARKEEPKTAEELDDDMDSYWGKTAPPKDEATAGADKAQGAEPKGRGKKGRGKEEPPAKEDLDDALDSYFKGGEGDKAAAAPAPEEPTE</sequence>
<evidence type="ECO:0000259" key="3">
    <source>
        <dbReference type="SMART" id="SM01218"/>
    </source>
</evidence>
<keyword evidence="5" id="KW-1185">Reference proteome</keyword>
<evidence type="ECO:0000313" key="5">
    <source>
        <dbReference type="Proteomes" id="UP000751190"/>
    </source>
</evidence>
<keyword evidence="1" id="KW-0694">RNA-binding</keyword>
<gene>
    <name evidence="4" type="ORF">KFE25_012749</name>
</gene>
<dbReference type="Pfam" id="PF13865">
    <property type="entry name" value="FoP_duplication"/>
    <property type="match status" value="1"/>
</dbReference>
<dbReference type="EMBL" id="JAGTXO010000057">
    <property type="protein sequence ID" value="KAG8458089.1"/>
    <property type="molecule type" value="Genomic_DNA"/>
</dbReference>